<comment type="similarity">
    <text evidence="2">Belongs to the NPH3 family.</text>
</comment>
<dbReference type="PROSITE" id="PS51649">
    <property type="entry name" value="NPH3"/>
    <property type="match status" value="1"/>
</dbReference>
<reference evidence="4 5" key="1">
    <citation type="journal article" date="2020" name="Mol. Biol. Evol.">
        <title>Distinct Expression and Methylation Patterns for Genes with Different Fates following a Single Whole-Genome Duplication in Flowering Plants.</title>
        <authorList>
            <person name="Shi T."/>
            <person name="Rahmani R.S."/>
            <person name="Gugger P.F."/>
            <person name="Wang M."/>
            <person name="Li H."/>
            <person name="Zhang Y."/>
            <person name="Li Z."/>
            <person name="Wang Q."/>
            <person name="Van de Peer Y."/>
            <person name="Marchal K."/>
            <person name="Chen J."/>
        </authorList>
    </citation>
    <scope>NUCLEOTIDE SEQUENCE [LARGE SCALE GENOMIC DNA]</scope>
    <source>
        <tissue evidence="4">Leaf</tissue>
    </source>
</reference>
<dbReference type="InterPro" id="IPR027356">
    <property type="entry name" value="NPH3_dom"/>
</dbReference>
<evidence type="ECO:0000256" key="1">
    <source>
        <dbReference type="ARBA" id="ARBA00022786"/>
    </source>
</evidence>
<keyword evidence="5" id="KW-1185">Reference proteome</keyword>
<protein>
    <recommendedName>
        <fullName evidence="3">NPH3 domain-containing protein</fullName>
    </recommendedName>
</protein>
<dbReference type="Proteomes" id="UP000607653">
    <property type="component" value="Unassembled WGS sequence"/>
</dbReference>
<evidence type="ECO:0000313" key="4">
    <source>
        <dbReference type="EMBL" id="DAD29890.1"/>
    </source>
</evidence>
<dbReference type="Pfam" id="PF03000">
    <property type="entry name" value="NPH3"/>
    <property type="match status" value="1"/>
</dbReference>
<evidence type="ECO:0000259" key="3">
    <source>
        <dbReference type="PROSITE" id="PS51649"/>
    </source>
</evidence>
<evidence type="ECO:0000256" key="2">
    <source>
        <dbReference type="PROSITE-ProRule" id="PRU00982"/>
    </source>
</evidence>
<dbReference type="GO" id="GO:0016567">
    <property type="term" value="P:protein ubiquitination"/>
    <property type="evidence" value="ECO:0007669"/>
    <property type="project" value="UniProtKB-UniPathway"/>
</dbReference>
<organism evidence="4 5">
    <name type="scientific">Nelumbo nucifera</name>
    <name type="common">Sacred lotus</name>
    <dbReference type="NCBI Taxonomy" id="4432"/>
    <lineage>
        <taxon>Eukaryota</taxon>
        <taxon>Viridiplantae</taxon>
        <taxon>Streptophyta</taxon>
        <taxon>Embryophyta</taxon>
        <taxon>Tracheophyta</taxon>
        <taxon>Spermatophyta</taxon>
        <taxon>Magnoliopsida</taxon>
        <taxon>Proteales</taxon>
        <taxon>Nelumbonaceae</taxon>
        <taxon>Nelumbo</taxon>
    </lineage>
</organism>
<sequence>MCLKPECSGYIQNVTILSLHTTIFPFSLALSSSVTTALAATSYWWGKSITILSLDFFQWVLSAVKSKGLKQDIISRILINYTHNSLQGVIVKDPQSIKGSSLDTELQNKQKLIVEAIVSLLPTQSRKSSVPIAFLSSLLKTAIMRSTSTACRADLERRIGLQLDQAILEDIHIPANSHGNNYHPLYDINRSDSKSYRLCKTIDCQKLSQEAYSHATQNERLPQIRLRNAMNGGHNHFFFGSVNDQFPNTQANRELRLGVPRMRMRLTDLERDHVSMKQNLALIP</sequence>
<accession>A0A822YBE0</accession>
<dbReference type="UniPathway" id="UPA00143"/>
<comment type="caution">
    <text evidence="4">The sequence shown here is derived from an EMBL/GenBank/DDBJ whole genome shotgun (WGS) entry which is preliminary data.</text>
</comment>
<dbReference type="AlphaFoldDB" id="A0A822YBE0"/>
<keyword evidence="1" id="KW-0833">Ubl conjugation pathway</keyword>
<gene>
    <name evidence="4" type="ORF">HUJ06_031358</name>
</gene>
<proteinExistence type="inferred from homology"/>
<feature type="domain" description="NPH3" evidence="3">
    <location>
        <begin position="43"/>
        <end position="284"/>
    </location>
</feature>
<dbReference type="PANTHER" id="PTHR32370">
    <property type="entry name" value="OS12G0117600 PROTEIN"/>
    <property type="match status" value="1"/>
</dbReference>
<evidence type="ECO:0000313" key="5">
    <source>
        <dbReference type="Proteomes" id="UP000607653"/>
    </source>
</evidence>
<dbReference type="EMBL" id="DUZY01000002">
    <property type="protein sequence ID" value="DAD29890.1"/>
    <property type="molecule type" value="Genomic_DNA"/>
</dbReference>
<dbReference type="InterPro" id="IPR043454">
    <property type="entry name" value="NPH3/RPT2-like"/>
</dbReference>
<name>A0A822YBE0_NELNU</name>